<keyword evidence="7 11" id="KW-1133">Transmembrane helix</keyword>
<dbReference type="InterPro" id="IPR045584">
    <property type="entry name" value="Pilin-like"/>
</dbReference>
<dbReference type="EMBL" id="LR215729">
    <property type="protein sequence ID" value="VEV95958.1"/>
    <property type="molecule type" value="Genomic_DNA"/>
</dbReference>
<dbReference type="RefSeq" id="WP_172970634.1">
    <property type="nucleotide sequence ID" value="NZ_LR215729.2"/>
</dbReference>
<evidence type="ECO:0000256" key="11">
    <source>
        <dbReference type="SAM" id="Phobius"/>
    </source>
</evidence>
<protein>
    <recommendedName>
        <fullName evidence="2">Type II secretion system protein H</fullName>
    </recommendedName>
    <alternativeName>
        <fullName evidence="10">General secretion pathway protein H</fullName>
    </alternativeName>
</protein>
<dbReference type="SUPFAM" id="SSF54523">
    <property type="entry name" value="Pili subunits"/>
    <property type="match status" value="1"/>
</dbReference>
<evidence type="ECO:0000256" key="5">
    <source>
        <dbReference type="ARBA" id="ARBA00022519"/>
    </source>
</evidence>
<evidence type="ECO:0000256" key="1">
    <source>
        <dbReference type="ARBA" id="ARBA00004377"/>
    </source>
</evidence>
<comment type="similarity">
    <text evidence="9">Belongs to the GSP H family.</text>
</comment>
<evidence type="ECO:0000256" key="3">
    <source>
        <dbReference type="ARBA" id="ARBA00022475"/>
    </source>
</evidence>
<dbReference type="Pfam" id="PF12019">
    <property type="entry name" value="GspH"/>
    <property type="match status" value="1"/>
</dbReference>
<evidence type="ECO:0000256" key="8">
    <source>
        <dbReference type="ARBA" id="ARBA00023136"/>
    </source>
</evidence>
<dbReference type="InterPro" id="IPR022346">
    <property type="entry name" value="T2SS_GspH"/>
</dbReference>
<evidence type="ECO:0000256" key="6">
    <source>
        <dbReference type="ARBA" id="ARBA00022692"/>
    </source>
</evidence>
<name>A0A653DZR3_9PSED</name>
<keyword evidence="5" id="KW-0997">Cell inner membrane</keyword>
<evidence type="ECO:0000256" key="2">
    <source>
        <dbReference type="ARBA" id="ARBA00021549"/>
    </source>
</evidence>
<evidence type="ECO:0000256" key="7">
    <source>
        <dbReference type="ARBA" id="ARBA00022989"/>
    </source>
</evidence>
<proteinExistence type="inferred from homology"/>
<dbReference type="GO" id="GO:0015627">
    <property type="term" value="C:type II protein secretion system complex"/>
    <property type="evidence" value="ECO:0007669"/>
    <property type="project" value="InterPro"/>
</dbReference>
<keyword evidence="4" id="KW-0488">Methylation</keyword>
<comment type="subcellular location">
    <subcellularLocation>
        <location evidence="1">Cell inner membrane</location>
        <topology evidence="1">Single-pass membrane protein</topology>
    </subcellularLocation>
</comment>
<dbReference type="AlphaFoldDB" id="A0A653DZR3"/>
<sequence>MRTQKGFTLAELLMVVAIIGILATIGVPSFRSLILDNRLSSTANSLLGVMQMARSEAAMLRSTITVCAASRDQSACVDDANWSAGILITQGSDILRVVPLSSAGVTITSTRPRIDYRGDGKTTAASFTLNDSRGDAFARKIQINAIGQACSGASCS</sequence>
<evidence type="ECO:0000256" key="10">
    <source>
        <dbReference type="ARBA" id="ARBA00030775"/>
    </source>
</evidence>
<evidence type="ECO:0000259" key="12">
    <source>
        <dbReference type="Pfam" id="PF12019"/>
    </source>
</evidence>
<dbReference type="Pfam" id="PF07963">
    <property type="entry name" value="N_methyl"/>
    <property type="match status" value="1"/>
</dbReference>
<evidence type="ECO:0000313" key="13">
    <source>
        <dbReference type="EMBL" id="VEV95958.1"/>
    </source>
</evidence>
<dbReference type="NCBIfam" id="TIGR02532">
    <property type="entry name" value="IV_pilin_GFxxxE"/>
    <property type="match status" value="1"/>
</dbReference>
<feature type="transmembrane region" description="Helical" evidence="11">
    <location>
        <begin position="12"/>
        <end position="30"/>
    </location>
</feature>
<dbReference type="Gene3D" id="3.55.40.10">
    <property type="entry name" value="minor pseudopilin epsh domain"/>
    <property type="match status" value="1"/>
</dbReference>
<accession>A0A653DZR3</accession>
<keyword evidence="3" id="KW-1003">Cell membrane</keyword>
<gene>
    <name evidence="13" type="ORF">PMYSY11_0911</name>
</gene>
<keyword evidence="8 11" id="KW-0472">Membrane</keyword>
<feature type="domain" description="General secretion pathway GspH" evidence="12">
    <location>
        <begin position="42"/>
        <end position="147"/>
    </location>
</feature>
<reference evidence="13" key="1">
    <citation type="submission" date="2019-02" db="EMBL/GenBank/DDBJ databases">
        <authorList>
            <consortium name="Genoscope - CEA"/>
            <person name="William W."/>
        </authorList>
    </citation>
    <scope>NUCLEOTIDE SEQUENCE [LARGE SCALE GENOMIC DNA]</scope>
    <source>
        <strain evidence="13">YSy11</strain>
    </source>
</reference>
<organism evidence="13">
    <name type="scientific">Pseudomonas marincola</name>
    <dbReference type="NCBI Taxonomy" id="437900"/>
    <lineage>
        <taxon>Bacteria</taxon>
        <taxon>Pseudomonadati</taxon>
        <taxon>Pseudomonadota</taxon>
        <taxon>Gammaproteobacteria</taxon>
        <taxon>Pseudomonadales</taxon>
        <taxon>Pseudomonadaceae</taxon>
        <taxon>Pseudomonas</taxon>
    </lineage>
</organism>
<evidence type="ECO:0000256" key="4">
    <source>
        <dbReference type="ARBA" id="ARBA00022481"/>
    </source>
</evidence>
<keyword evidence="6 11" id="KW-0812">Transmembrane</keyword>
<dbReference type="GO" id="GO:0015628">
    <property type="term" value="P:protein secretion by the type II secretion system"/>
    <property type="evidence" value="ECO:0007669"/>
    <property type="project" value="InterPro"/>
</dbReference>
<dbReference type="InterPro" id="IPR012902">
    <property type="entry name" value="N_methyl_site"/>
</dbReference>
<dbReference type="GO" id="GO:0005886">
    <property type="term" value="C:plasma membrane"/>
    <property type="evidence" value="ECO:0007669"/>
    <property type="project" value="UniProtKB-SubCell"/>
</dbReference>
<evidence type="ECO:0000256" key="9">
    <source>
        <dbReference type="ARBA" id="ARBA00025772"/>
    </source>
</evidence>